<dbReference type="RefSeq" id="WP_094786229.1">
    <property type="nucleotide sequence ID" value="NZ_NDXW01000001.1"/>
</dbReference>
<dbReference type="Gene3D" id="3.30.360.10">
    <property type="entry name" value="Dihydrodipicolinate Reductase, domain 2"/>
    <property type="match status" value="1"/>
</dbReference>
<name>A0A4P9VHV7_9GAMM</name>
<evidence type="ECO:0000259" key="1">
    <source>
        <dbReference type="Pfam" id="PF03807"/>
    </source>
</evidence>
<evidence type="ECO:0000313" key="4">
    <source>
        <dbReference type="Proteomes" id="UP000257039"/>
    </source>
</evidence>
<comment type="caution">
    <text evidence="3">The sequence shown here is derived from an EMBL/GenBank/DDBJ whole genome shotgun (WGS) entry which is preliminary data.</text>
</comment>
<dbReference type="Proteomes" id="UP000257039">
    <property type="component" value="Unassembled WGS sequence"/>
</dbReference>
<dbReference type="InterPro" id="IPR028939">
    <property type="entry name" value="P5C_Rdtase_cat_N"/>
</dbReference>
<dbReference type="EMBL" id="NDXW01000001">
    <property type="protein sequence ID" value="RDH42775.1"/>
    <property type="molecule type" value="Genomic_DNA"/>
</dbReference>
<reference evidence="3 4" key="1">
    <citation type="submission" date="2017-04" db="EMBL/GenBank/DDBJ databases">
        <title>Draft genome sequence of Zooshikella ganghwensis VG4 isolated from Red Sea sediments.</title>
        <authorList>
            <person name="Rehman Z."/>
            <person name="Alam I."/>
            <person name="Kamau A."/>
            <person name="Bajic V."/>
            <person name="Leiknes T."/>
        </authorList>
    </citation>
    <scope>NUCLEOTIDE SEQUENCE [LARGE SCALE GENOMIC DNA]</scope>
    <source>
        <strain evidence="3 4">VG4</strain>
    </source>
</reference>
<accession>A0A4P9VHV7</accession>
<sequence length="378" mass="43038">MDNKHIAIIGCGAMGTSIASLLSIEKEVAKLLLCDLSDEALHAIEQSIKHILDIEVTVCNNILHHRHLLVDVDAIVLSLTWPMAWKYIQDLAELKKPIVSITRPNYSVFNSLQNFSQCPLSLPIGLEPGLTEIVIDLSLKKIGKLDNLLLYCGGFVDPPPEHFPYRCAFGDSVPIKADEAFYIENNRVRQSSKYDHVEEIFIKELGFLEAYRDGLMPWIADKYKDLVTNFEQKTLRHRGFCAQVHNLEQLGFLSDQPIKVDDHHVDILAFTRRVLAQRKVGHTEVERDITLLKVLAKKGEDKRSLTITSSYCAKYNLTSMGMMTASVLTHYLLAFIDHIGKDNKYYHPHEYYHDDSARQSLFNYMQSLGIHIEGDLIT</sequence>
<proteinExistence type="predicted"/>
<protein>
    <recommendedName>
        <fullName evidence="5">Saccharopine dehydrogenase-like C-terminal domain-containing protein</fullName>
    </recommendedName>
</protein>
<dbReference type="InterPro" id="IPR036291">
    <property type="entry name" value="NAD(P)-bd_dom_sf"/>
</dbReference>
<feature type="domain" description="Saccharopine dehydrogenase-like C-terminal" evidence="2">
    <location>
        <begin position="125"/>
        <end position="337"/>
    </location>
</feature>
<feature type="domain" description="Pyrroline-5-carboxylate reductase catalytic N-terminal" evidence="1">
    <location>
        <begin position="6"/>
        <end position="102"/>
    </location>
</feature>
<keyword evidence="4" id="KW-1185">Reference proteome</keyword>
<evidence type="ECO:0000259" key="2">
    <source>
        <dbReference type="Pfam" id="PF16653"/>
    </source>
</evidence>
<evidence type="ECO:0000313" key="3">
    <source>
        <dbReference type="EMBL" id="RDH42775.1"/>
    </source>
</evidence>
<evidence type="ECO:0008006" key="5">
    <source>
        <dbReference type="Google" id="ProtNLM"/>
    </source>
</evidence>
<dbReference type="Gene3D" id="3.40.50.720">
    <property type="entry name" value="NAD(P)-binding Rossmann-like Domain"/>
    <property type="match status" value="1"/>
</dbReference>
<dbReference type="Pfam" id="PF16653">
    <property type="entry name" value="Sacchrp_dh_C"/>
    <property type="match status" value="1"/>
</dbReference>
<organism evidence="3 4">
    <name type="scientific">Zooshikella ganghwensis</name>
    <dbReference type="NCBI Taxonomy" id="202772"/>
    <lineage>
        <taxon>Bacteria</taxon>
        <taxon>Pseudomonadati</taxon>
        <taxon>Pseudomonadota</taxon>
        <taxon>Gammaproteobacteria</taxon>
        <taxon>Oceanospirillales</taxon>
        <taxon>Zooshikellaceae</taxon>
        <taxon>Zooshikella</taxon>
    </lineage>
</organism>
<dbReference type="SUPFAM" id="SSF55347">
    <property type="entry name" value="Glyceraldehyde-3-phosphate dehydrogenase-like, C-terminal domain"/>
    <property type="match status" value="1"/>
</dbReference>
<gene>
    <name evidence="3" type="ORF">B9G39_04530</name>
</gene>
<dbReference type="AlphaFoldDB" id="A0A4P9VHV7"/>
<dbReference type="InterPro" id="IPR032095">
    <property type="entry name" value="Sacchrp_dh-like_C"/>
</dbReference>
<dbReference type="Pfam" id="PF03807">
    <property type="entry name" value="F420_oxidored"/>
    <property type="match status" value="1"/>
</dbReference>
<dbReference type="SUPFAM" id="SSF51735">
    <property type="entry name" value="NAD(P)-binding Rossmann-fold domains"/>
    <property type="match status" value="1"/>
</dbReference>